<evidence type="ECO:0000313" key="3">
    <source>
        <dbReference type="Proteomes" id="UP000772618"/>
    </source>
</evidence>
<dbReference type="Gene3D" id="3.40.630.30">
    <property type="match status" value="1"/>
</dbReference>
<protein>
    <submittedName>
        <fullName evidence="2">GNAT family N-acetyltransferase</fullName>
    </submittedName>
</protein>
<keyword evidence="3" id="KW-1185">Reference proteome</keyword>
<dbReference type="EMBL" id="JAHESD010000119">
    <property type="protein sequence ID" value="MBT1706469.1"/>
    <property type="molecule type" value="Genomic_DNA"/>
</dbReference>
<dbReference type="InterPro" id="IPR016181">
    <property type="entry name" value="Acyl_CoA_acyltransferase"/>
</dbReference>
<sequence length="194" mass="21793">MDDEGHEFKIEVASEGHVQFSELISTAMEESAKTRGTGIGKRPPEVIANHMREGNALIAFHRDGRWAGFCYMAVFNNGKFVSNSGLIVSSEFREHGLAKILKKRLFDRCRRRYPEASIIGITTSVAVMKINTALGFYPTVFAEMSTDEKFWKGCEMCANHDILKRTNRKFCLCTAMRYDPEKTVTPCSGATGTY</sequence>
<dbReference type="Proteomes" id="UP000772618">
    <property type="component" value="Unassembled WGS sequence"/>
</dbReference>
<evidence type="ECO:0000313" key="2">
    <source>
        <dbReference type="EMBL" id="MBT1706469.1"/>
    </source>
</evidence>
<feature type="domain" description="N-acetyltransferase" evidence="1">
    <location>
        <begin position="53"/>
        <end position="115"/>
    </location>
</feature>
<evidence type="ECO:0000259" key="1">
    <source>
        <dbReference type="Pfam" id="PF00583"/>
    </source>
</evidence>
<dbReference type="SUPFAM" id="SSF55729">
    <property type="entry name" value="Acyl-CoA N-acyltransferases (Nat)"/>
    <property type="match status" value="1"/>
</dbReference>
<comment type="caution">
    <text evidence="2">The sequence shown here is derived from an EMBL/GenBank/DDBJ whole genome shotgun (WGS) entry which is preliminary data.</text>
</comment>
<accession>A0ABS5VZW5</accession>
<dbReference type="Pfam" id="PF00583">
    <property type="entry name" value="Acetyltransf_1"/>
    <property type="match status" value="1"/>
</dbReference>
<dbReference type="InterPro" id="IPR000182">
    <property type="entry name" value="GNAT_dom"/>
</dbReference>
<reference evidence="2 3" key="1">
    <citation type="submission" date="2021-05" db="EMBL/GenBank/DDBJ databases">
        <title>A Polyphasic approach of four new species of the genus Ohtaekwangia: Ohtaekwangia histidinii sp. nov., Ohtaekwangia cretensis sp. nov., Ohtaekwangia indiensis sp. nov., Ohtaekwangia reichenbachii sp. nov. from diverse environment.</title>
        <authorList>
            <person name="Octaviana S."/>
        </authorList>
    </citation>
    <scope>NUCLEOTIDE SEQUENCE [LARGE SCALE GENOMIC DNA]</scope>
    <source>
        <strain evidence="2 3">PWU20</strain>
    </source>
</reference>
<gene>
    <name evidence="2" type="ORF">KK060_24560</name>
</gene>
<proteinExistence type="predicted"/>
<organism evidence="2 3">
    <name type="scientific">Chryseosolibacter indicus</name>
    <dbReference type="NCBI Taxonomy" id="2782351"/>
    <lineage>
        <taxon>Bacteria</taxon>
        <taxon>Pseudomonadati</taxon>
        <taxon>Bacteroidota</taxon>
        <taxon>Cytophagia</taxon>
        <taxon>Cytophagales</taxon>
        <taxon>Chryseotaleaceae</taxon>
        <taxon>Chryseosolibacter</taxon>
    </lineage>
</organism>
<name>A0ABS5VZW5_9BACT</name>
<dbReference type="RefSeq" id="WP_254157830.1">
    <property type="nucleotide sequence ID" value="NZ_JAHESD010000119.1"/>
</dbReference>